<dbReference type="Pfam" id="PF06949">
    <property type="entry name" value="DUF1292"/>
    <property type="match status" value="1"/>
</dbReference>
<dbReference type="RefSeq" id="WP_027889590.1">
    <property type="nucleotide sequence ID" value="NZ_JACJJR010000006.1"/>
</dbReference>
<evidence type="ECO:0000313" key="1">
    <source>
        <dbReference type="EMBL" id="SNU97506.1"/>
    </source>
</evidence>
<name>A0A239TIH7_9FIRM</name>
<sequence>MDELKNNSVIEDDSEGTVVVITDEDGNEYNYVEEMVFPAGEDEYAILVSIDGDECGCGCEEEHIHDEECDCDEEVDVILAKVVKDEDGEVEYIEPTDEEFEIAQKAYEELMDKLEADE</sequence>
<evidence type="ECO:0000313" key="2">
    <source>
        <dbReference type="Proteomes" id="UP000215383"/>
    </source>
</evidence>
<dbReference type="Proteomes" id="UP000215383">
    <property type="component" value="Chromosome 1"/>
</dbReference>
<accession>A0A239TIH7</accession>
<reference evidence="1 2" key="1">
    <citation type="submission" date="2017-06" db="EMBL/GenBank/DDBJ databases">
        <authorList>
            <consortium name="Pathogen Informatics"/>
        </authorList>
    </citation>
    <scope>NUCLEOTIDE SEQUENCE [LARGE SCALE GENOMIC DNA]</scope>
    <source>
        <strain evidence="1 2">NCTC10570</strain>
    </source>
</reference>
<dbReference type="AlphaFoldDB" id="A0A239TIH7"/>
<proteinExistence type="predicted"/>
<dbReference type="InterPro" id="IPR009711">
    <property type="entry name" value="UPF0473"/>
</dbReference>
<protein>
    <submittedName>
        <fullName evidence="1">Uncharacterized protein</fullName>
    </submittedName>
</protein>
<gene>
    <name evidence="1" type="ORF">SAMEA4364220_00770</name>
</gene>
<dbReference type="EMBL" id="LT906446">
    <property type="protein sequence ID" value="SNU97506.1"/>
    <property type="molecule type" value="Genomic_DNA"/>
</dbReference>
<keyword evidence="2" id="KW-1185">Reference proteome</keyword>
<organism evidence="1 2">
    <name type="scientific">Megamonas hypermegale</name>
    <dbReference type="NCBI Taxonomy" id="158847"/>
    <lineage>
        <taxon>Bacteria</taxon>
        <taxon>Bacillati</taxon>
        <taxon>Bacillota</taxon>
        <taxon>Negativicutes</taxon>
        <taxon>Selenomonadales</taxon>
        <taxon>Selenomonadaceae</taxon>
        <taxon>Megamonas</taxon>
    </lineage>
</organism>
<dbReference type="eggNOG" id="ENOG5032U8H">
    <property type="taxonomic scope" value="Bacteria"/>
</dbReference>
<dbReference type="GeneID" id="78506795"/>